<evidence type="ECO:0000259" key="7">
    <source>
        <dbReference type="Pfam" id="PF24064"/>
    </source>
</evidence>
<dbReference type="OMA" id="CNLAFRY"/>
<dbReference type="InterPro" id="IPR005365">
    <property type="entry name" value="Npr3"/>
</dbReference>
<feature type="compositionally biased region" description="Acidic residues" evidence="6">
    <location>
        <begin position="44"/>
        <end position="61"/>
    </location>
</feature>
<feature type="compositionally biased region" description="Polar residues" evidence="6">
    <location>
        <begin position="533"/>
        <end position="552"/>
    </location>
</feature>
<dbReference type="GO" id="GO:0051321">
    <property type="term" value="P:meiotic cell cycle"/>
    <property type="evidence" value="ECO:0007669"/>
    <property type="project" value="UniProtKB-UniRule"/>
</dbReference>
<dbReference type="PANTHER" id="PTHR13153:SF5">
    <property type="entry name" value="GATOR COMPLEX PROTEIN NPRL3"/>
    <property type="match status" value="1"/>
</dbReference>
<dbReference type="GO" id="GO:0038202">
    <property type="term" value="P:TORC1 signaling"/>
    <property type="evidence" value="ECO:0007669"/>
    <property type="project" value="TreeGrafter"/>
</dbReference>
<dbReference type="OrthoDB" id="434783at2759"/>
<dbReference type="GO" id="GO:0034198">
    <property type="term" value="P:cellular response to amino acid starvation"/>
    <property type="evidence" value="ECO:0007669"/>
    <property type="project" value="TreeGrafter"/>
</dbReference>
<comment type="subcellular location">
    <subcellularLocation>
        <location evidence="5">Vacuole membrane</location>
        <topology evidence="5">Peripheral membrane protein</topology>
    </subcellularLocation>
</comment>
<evidence type="ECO:0000256" key="6">
    <source>
        <dbReference type="SAM" id="MobiDB-lite"/>
    </source>
</evidence>
<comment type="similarity">
    <text evidence="1 5">Belongs to the NPR3 family.</text>
</comment>
<comment type="function">
    <text evidence="3 5">Mediates inactivation of the TORC1 complex in response to amino acid starvation. Required for meiotic nuclear division.</text>
</comment>
<dbReference type="GO" id="GO:1904262">
    <property type="term" value="P:negative regulation of TORC1 signaling"/>
    <property type="evidence" value="ECO:0007669"/>
    <property type="project" value="TreeGrafter"/>
</dbReference>
<gene>
    <name evidence="8" type="ORF">SEPMUDRAFT_160557</name>
</gene>
<evidence type="ECO:0000256" key="1">
    <source>
        <dbReference type="ARBA" id="ARBA00010546"/>
    </source>
</evidence>
<feature type="region of interest" description="Disordered" evidence="6">
    <location>
        <begin position="533"/>
        <end position="555"/>
    </location>
</feature>
<dbReference type="RefSeq" id="XP_016765374.1">
    <property type="nucleotide sequence ID" value="XM_016907898.1"/>
</dbReference>
<dbReference type="Pfam" id="PF03666">
    <property type="entry name" value="NPR3"/>
    <property type="match status" value="2"/>
</dbReference>
<feature type="compositionally biased region" description="Polar residues" evidence="6">
    <location>
        <begin position="189"/>
        <end position="200"/>
    </location>
</feature>
<evidence type="ECO:0000313" key="9">
    <source>
        <dbReference type="Proteomes" id="UP000016931"/>
    </source>
</evidence>
<dbReference type="GO" id="GO:0005774">
    <property type="term" value="C:vacuolar membrane"/>
    <property type="evidence" value="ECO:0007669"/>
    <property type="project" value="UniProtKB-SubCell"/>
</dbReference>
<sequence length="637" mass="70958">MPASGLVAILLITRTRPGPRLVFHCPQEPDYAPQRRGCTVGSDTDTDTDTDSDEDEHEDGEQPSGVFVPVVVPDEARQNLDGGAARKGQTLFGRSVESLEKVLSPGRWSDGKKFEINLDGLVFVGHPVYAHENGDWSSEIARSASKDGTDMVGLDLDSIATTTSPKLSGKRRETLADSFGSTADPGFGTSMQTASSTGSDPNADGSMAMFHVVFVLRGSSPQSQAQVRAAYHEVVERLNRALHYCQKVSNYVTEQKLSVLGMKARQADARSWLELVKSSELARALNETFDRIVQGEAAVVQLDGIELSLCMRDTKNQETRATRLDPLSAILLLDSKEDLLRELSHPDASPLATFIREYTPTKNLQKNAAYIGMPIDDILYLASHLITWRKAKVISPLHQRNTYVVARTAPINDIQKHISEYHRQFPTLPTLLNMLKVLSGKPIRYGLLIPSRDHRNAYMEILSYLVRHHFVVQLRTFGWLRLPIALLDQPTLRSSETSERPQPARDNLLMPRTGPAEYEVVGSRSERMTAAQLSKLTRRTSLGSQASEIGNNSEKDDVHVLITNPHEPDEQQKMLIHALRSSLRDPDMQELFPRLVLHLDGQNPLEAIAAREGWRRACVEDALAEIDKYLVTFRHVV</sequence>
<organism evidence="8 9">
    <name type="scientific">Sphaerulina musiva (strain SO2202)</name>
    <name type="common">Poplar stem canker fungus</name>
    <name type="synonym">Septoria musiva</name>
    <dbReference type="NCBI Taxonomy" id="692275"/>
    <lineage>
        <taxon>Eukaryota</taxon>
        <taxon>Fungi</taxon>
        <taxon>Dikarya</taxon>
        <taxon>Ascomycota</taxon>
        <taxon>Pezizomycotina</taxon>
        <taxon>Dothideomycetes</taxon>
        <taxon>Dothideomycetidae</taxon>
        <taxon>Mycosphaerellales</taxon>
        <taxon>Mycosphaerellaceae</taxon>
        <taxon>Sphaerulina</taxon>
    </lineage>
</organism>
<feature type="region of interest" description="Disordered" evidence="6">
    <location>
        <begin position="25"/>
        <end position="66"/>
    </location>
</feature>
<name>N1QMN5_SPHMS</name>
<dbReference type="GO" id="GO:1990130">
    <property type="term" value="C:GATOR1 complex"/>
    <property type="evidence" value="ECO:0007669"/>
    <property type="project" value="TreeGrafter"/>
</dbReference>
<proteinExistence type="inferred from homology"/>
<dbReference type="eggNOG" id="KOG3830">
    <property type="taxonomic scope" value="Eukaryota"/>
</dbReference>
<dbReference type="EMBL" id="KB456260">
    <property type="protein sequence ID" value="EMF17253.1"/>
    <property type="molecule type" value="Genomic_DNA"/>
</dbReference>
<dbReference type="InterPro" id="IPR056603">
    <property type="entry name" value="HTH_NPRL3"/>
</dbReference>
<evidence type="ECO:0000256" key="3">
    <source>
        <dbReference type="ARBA" id="ARBA00025376"/>
    </source>
</evidence>
<dbReference type="STRING" id="692275.N1QMN5"/>
<evidence type="ECO:0000256" key="2">
    <source>
        <dbReference type="ARBA" id="ARBA00017880"/>
    </source>
</evidence>
<dbReference type="Proteomes" id="UP000016931">
    <property type="component" value="Unassembled WGS sequence"/>
</dbReference>
<feature type="region of interest" description="Disordered" evidence="6">
    <location>
        <begin position="492"/>
        <end position="513"/>
    </location>
</feature>
<feature type="domain" description="GATOR1 complex protein NPRL3 C-terminal HTH" evidence="7">
    <location>
        <begin position="578"/>
        <end position="631"/>
    </location>
</feature>
<feature type="region of interest" description="Disordered" evidence="6">
    <location>
        <begin position="178"/>
        <end position="202"/>
    </location>
</feature>
<accession>N1QMN5</accession>
<protein>
    <recommendedName>
        <fullName evidence="2 5">Nitrogen permease regulator 3</fullName>
    </recommendedName>
    <alternativeName>
        <fullName evidence="4 5">Required for meiotic nuclear division protein 11</fullName>
    </alternativeName>
</protein>
<dbReference type="PANTHER" id="PTHR13153">
    <property type="entry name" value="CGTHBA PROTEIN -14 GENE PROTEIN"/>
    <property type="match status" value="1"/>
</dbReference>
<evidence type="ECO:0000256" key="5">
    <source>
        <dbReference type="RuleBase" id="RU368069"/>
    </source>
</evidence>
<dbReference type="GeneID" id="27905035"/>
<dbReference type="Pfam" id="PF24064">
    <property type="entry name" value="HTH_NPRL3"/>
    <property type="match status" value="1"/>
</dbReference>
<dbReference type="GO" id="GO:0010508">
    <property type="term" value="P:positive regulation of autophagy"/>
    <property type="evidence" value="ECO:0007669"/>
    <property type="project" value="TreeGrafter"/>
</dbReference>
<keyword evidence="5" id="KW-0469">Meiosis</keyword>
<keyword evidence="5" id="KW-0732">Signal</keyword>
<dbReference type="HOGENOM" id="CLU_432860_0_0_1"/>
<keyword evidence="9" id="KW-1185">Reference proteome</keyword>
<evidence type="ECO:0000313" key="8">
    <source>
        <dbReference type="EMBL" id="EMF17253.1"/>
    </source>
</evidence>
<reference evidence="8 9" key="1">
    <citation type="journal article" date="2012" name="PLoS Pathog.">
        <title>Diverse lifestyles and strategies of plant pathogenesis encoded in the genomes of eighteen Dothideomycetes fungi.</title>
        <authorList>
            <person name="Ohm R.A."/>
            <person name="Feau N."/>
            <person name="Henrissat B."/>
            <person name="Schoch C.L."/>
            <person name="Horwitz B.A."/>
            <person name="Barry K.W."/>
            <person name="Condon B.J."/>
            <person name="Copeland A.C."/>
            <person name="Dhillon B."/>
            <person name="Glaser F."/>
            <person name="Hesse C.N."/>
            <person name="Kosti I."/>
            <person name="LaButti K."/>
            <person name="Lindquist E.A."/>
            <person name="Lucas S."/>
            <person name="Salamov A.A."/>
            <person name="Bradshaw R.E."/>
            <person name="Ciuffetti L."/>
            <person name="Hamelin R.C."/>
            <person name="Kema G.H.J."/>
            <person name="Lawrence C."/>
            <person name="Scott J.A."/>
            <person name="Spatafora J.W."/>
            <person name="Turgeon B.G."/>
            <person name="de Wit P.J.G.M."/>
            <person name="Zhong S."/>
            <person name="Goodwin S.B."/>
            <person name="Grigoriev I.V."/>
        </authorList>
    </citation>
    <scope>NUCLEOTIDE SEQUENCE [LARGE SCALE GENOMIC DNA]</scope>
    <source>
        <strain evidence="8 9">SO2202</strain>
    </source>
</reference>
<evidence type="ECO:0000256" key="4">
    <source>
        <dbReference type="ARBA" id="ARBA00030028"/>
    </source>
</evidence>
<dbReference type="AlphaFoldDB" id="N1QMN5"/>